<dbReference type="CDD" id="cd00293">
    <property type="entry name" value="USP-like"/>
    <property type="match status" value="1"/>
</dbReference>
<dbReference type="Pfam" id="PF00582">
    <property type="entry name" value="Usp"/>
    <property type="match status" value="1"/>
</dbReference>
<keyword evidence="4" id="KW-1185">Reference proteome</keyword>
<dbReference type="SUPFAM" id="SSF52402">
    <property type="entry name" value="Adenine nucleotide alpha hydrolases-like"/>
    <property type="match status" value="1"/>
</dbReference>
<reference evidence="3 4" key="1">
    <citation type="submission" date="2020-07" db="EMBL/GenBank/DDBJ databases">
        <authorList>
            <person name="Criscuolo A."/>
        </authorList>
    </citation>
    <scope>NUCLEOTIDE SEQUENCE [LARGE SCALE GENOMIC DNA]</scope>
    <source>
        <strain evidence="3">CIP111649</strain>
    </source>
</reference>
<proteinExistence type="inferred from homology"/>
<dbReference type="PRINTS" id="PR01438">
    <property type="entry name" value="UNVRSLSTRESS"/>
</dbReference>
<feature type="domain" description="UspA" evidence="2">
    <location>
        <begin position="1"/>
        <end position="140"/>
    </location>
</feature>
<gene>
    <name evidence="3" type="ORF">JEODO184_00235</name>
</gene>
<dbReference type="RefSeq" id="WP_185124801.1">
    <property type="nucleotide sequence ID" value="NZ_CAJEWD010000003.1"/>
</dbReference>
<dbReference type="InterPro" id="IPR014729">
    <property type="entry name" value="Rossmann-like_a/b/a_fold"/>
</dbReference>
<dbReference type="InterPro" id="IPR006016">
    <property type="entry name" value="UspA"/>
</dbReference>
<organism evidence="3 4">
    <name type="scientific">Jeotgalicoccus meleagridis</name>
    <dbReference type="NCBI Taxonomy" id="2759181"/>
    <lineage>
        <taxon>Bacteria</taxon>
        <taxon>Bacillati</taxon>
        <taxon>Bacillota</taxon>
        <taxon>Bacilli</taxon>
        <taxon>Bacillales</taxon>
        <taxon>Staphylococcaceae</taxon>
        <taxon>Jeotgalicoccus</taxon>
    </lineage>
</organism>
<accession>A0A6V7R248</accession>
<name>A0A6V7R248_9STAP</name>
<dbReference type="Gene3D" id="3.40.50.620">
    <property type="entry name" value="HUPs"/>
    <property type="match status" value="1"/>
</dbReference>
<evidence type="ECO:0000256" key="1">
    <source>
        <dbReference type="ARBA" id="ARBA00008791"/>
    </source>
</evidence>
<comment type="similarity">
    <text evidence="1">Belongs to the universal stress protein A family.</text>
</comment>
<evidence type="ECO:0000313" key="3">
    <source>
        <dbReference type="EMBL" id="CAD2071419.1"/>
    </source>
</evidence>
<dbReference type="AlphaFoldDB" id="A0A6V7R248"/>
<dbReference type="EMBL" id="CAJEWD010000003">
    <property type="protein sequence ID" value="CAD2071419.1"/>
    <property type="molecule type" value="Genomic_DNA"/>
</dbReference>
<evidence type="ECO:0000259" key="2">
    <source>
        <dbReference type="Pfam" id="PF00582"/>
    </source>
</evidence>
<sequence length="140" mass="16243">MYKNILVPFDFGNSFTNVPDELVKLTRGNEEAKVTVFNVIPENEMADNVKFQGKHFDDITKERIEDMDFFKKELDSRPLNYEFKFKSGPVIASLKEEIDNGNYDVVVMSNKRSRMQIKHVLGHVTHKIAKRVNIPVIIIK</sequence>
<protein>
    <submittedName>
        <fullName evidence="3">Universal stress protein family protein</fullName>
    </submittedName>
</protein>
<comment type="caution">
    <text evidence="3">The sequence shown here is derived from an EMBL/GenBank/DDBJ whole genome shotgun (WGS) entry which is preliminary data.</text>
</comment>
<evidence type="ECO:0000313" key="4">
    <source>
        <dbReference type="Proteomes" id="UP000589351"/>
    </source>
</evidence>
<dbReference type="InterPro" id="IPR006015">
    <property type="entry name" value="Universal_stress_UspA"/>
</dbReference>
<dbReference type="Proteomes" id="UP000589351">
    <property type="component" value="Unassembled WGS sequence"/>
</dbReference>